<evidence type="ECO:0000256" key="4">
    <source>
        <dbReference type="ARBA" id="ARBA00022827"/>
    </source>
</evidence>
<dbReference type="EMBL" id="CP031357">
    <property type="protein sequence ID" value="AXK41846.1"/>
    <property type="molecule type" value="Genomic_DNA"/>
</dbReference>
<dbReference type="GO" id="GO:0050660">
    <property type="term" value="F:flavin adenine dinucleotide binding"/>
    <property type="evidence" value="ECO:0007669"/>
    <property type="project" value="InterPro"/>
</dbReference>
<keyword evidence="3 6" id="KW-0285">Flavoprotein</keyword>
<evidence type="ECO:0000256" key="3">
    <source>
        <dbReference type="ARBA" id="ARBA00022630"/>
    </source>
</evidence>
<name>A0A345YD44_9SPHN</name>
<gene>
    <name evidence="10" type="ORF">DVR09_05375</name>
</gene>
<proteinExistence type="inferred from homology"/>
<dbReference type="KEGG" id="err:DVR09_05375"/>
<dbReference type="Pfam" id="PF00441">
    <property type="entry name" value="Acyl-CoA_dh_1"/>
    <property type="match status" value="1"/>
</dbReference>
<evidence type="ECO:0000256" key="6">
    <source>
        <dbReference type="RuleBase" id="RU362125"/>
    </source>
</evidence>
<dbReference type="InterPro" id="IPR037069">
    <property type="entry name" value="AcylCoA_DH/ox_N_sf"/>
</dbReference>
<evidence type="ECO:0000259" key="9">
    <source>
        <dbReference type="Pfam" id="PF02771"/>
    </source>
</evidence>
<dbReference type="RefSeq" id="WP_115416032.1">
    <property type="nucleotide sequence ID" value="NZ_CP031357.1"/>
</dbReference>
<dbReference type="InterPro" id="IPR009075">
    <property type="entry name" value="AcylCo_DH/oxidase_C"/>
</dbReference>
<dbReference type="PANTHER" id="PTHR43884">
    <property type="entry name" value="ACYL-COA DEHYDROGENASE"/>
    <property type="match status" value="1"/>
</dbReference>
<accession>A0A345YD44</accession>
<dbReference type="GO" id="GO:0003995">
    <property type="term" value="F:acyl-CoA dehydrogenase activity"/>
    <property type="evidence" value="ECO:0007669"/>
    <property type="project" value="TreeGrafter"/>
</dbReference>
<keyword evidence="4 6" id="KW-0274">FAD</keyword>
<evidence type="ECO:0000313" key="10">
    <source>
        <dbReference type="EMBL" id="AXK41846.1"/>
    </source>
</evidence>
<dbReference type="InterPro" id="IPR009100">
    <property type="entry name" value="AcylCoA_DH/oxidase_NM_dom_sf"/>
</dbReference>
<dbReference type="SUPFAM" id="SSF56645">
    <property type="entry name" value="Acyl-CoA dehydrogenase NM domain-like"/>
    <property type="match status" value="1"/>
</dbReference>
<dbReference type="PANTHER" id="PTHR43884:SF20">
    <property type="entry name" value="ACYL-COA DEHYDROGENASE FADE28"/>
    <property type="match status" value="1"/>
</dbReference>
<dbReference type="Gene3D" id="1.20.140.10">
    <property type="entry name" value="Butyryl-CoA Dehydrogenase, subunit A, domain 3"/>
    <property type="match status" value="1"/>
</dbReference>
<dbReference type="AlphaFoldDB" id="A0A345YD44"/>
<dbReference type="Gene3D" id="1.10.540.10">
    <property type="entry name" value="Acyl-CoA dehydrogenase/oxidase, N-terminal domain"/>
    <property type="match status" value="1"/>
</dbReference>
<evidence type="ECO:0000256" key="2">
    <source>
        <dbReference type="ARBA" id="ARBA00009347"/>
    </source>
</evidence>
<comment type="similarity">
    <text evidence="2 6">Belongs to the acyl-CoA dehydrogenase family.</text>
</comment>
<feature type="domain" description="Acyl-CoA dehydrogenase/oxidase C-terminal" evidence="7">
    <location>
        <begin position="238"/>
        <end position="369"/>
    </location>
</feature>
<reference evidence="11" key="1">
    <citation type="submission" date="2018-07" db="EMBL/GenBank/DDBJ databases">
        <title>Genome sequence of Erythrobacter strain YH-07, an antagonistic bacterium isolated from Yellow Sea.</title>
        <authorList>
            <person name="Tang T."/>
            <person name="Liu Q."/>
            <person name="Sun X."/>
        </authorList>
    </citation>
    <scope>NUCLEOTIDE SEQUENCE [LARGE SCALE GENOMIC DNA]</scope>
    <source>
        <strain evidence="11">YH-07</strain>
    </source>
</reference>
<dbReference type="Gene3D" id="2.40.110.10">
    <property type="entry name" value="Butyryl-CoA Dehydrogenase, subunit A, domain 2"/>
    <property type="match status" value="1"/>
</dbReference>
<dbReference type="InterPro" id="IPR013786">
    <property type="entry name" value="AcylCoA_DH/ox_N"/>
</dbReference>
<dbReference type="InterPro" id="IPR046373">
    <property type="entry name" value="Acyl-CoA_Oxase/DH_mid-dom_sf"/>
</dbReference>
<dbReference type="InterPro" id="IPR036250">
    <property type="entry name" value="AcylCo_DH-like_C"/>
</dbReference>
<dbReference type="Pfam" id="PF02770">
    <property type="entry name" value="Acyl-CoA_dh_M"/>
    <property type="match status" value="1"/>
</dbReference>
<evidence type="ECO:0000313" key="11">
    <source>
        <dbReference type="Proteomes" id="UP000254508"/>
    </source>
</evidence>
<keyword evidence="11" id="KW-1185">Reference proteome</keyword>
<comment type="cofactor">
    <cofactor evidence="1 6">
        <name>FAD</name>
        <dbReference type="ChEBI" id="CHEBI:57692"/>
    </cofactor>
</comment>
<evidence type="ECO:0000259" key="7">
    <source>
        <dbReference type="Pfam" id="PF00441"/>
    </source>
</evidence>
<protein>
    <submittedName>
        <fullName evidence="10">Acyl-CoA dehydrogenase</fullName>
    </submittedName>
</protein>
<sequence>MDLGLSDEQRMLQDMVRDLCEDRFPLTALRRLESDDDGLDRDFWHALADQGLCGISIAEAHGGHGLGLLECALVHEQFGYHLAQSPHLASSVLAASFIEAAGDASLSAALLPGIADGSRIVAIASSEAGRGEDLSDQQAVLRRDPKGVRISGTKHFVSFASIADDLIVFGRDEQGGHVVALAVSPGADGITLRRQQTMASEPCFEVQFEDVFVPSERVFADGADPTEAWRAAMSKACVVIAAAATGAARRIHEISTAYAKEREAFGKPIGAFQAIAHYLADAIVEIEGARVLYRNAAWMHDEARPYALEAAIAKLQACNIFRRASALGIQVHGGLGYTTEADPQLFYRRAKQWQILNGSEAWLTEEISRLDASGGHAGV</sequence>
<dbReference type="OrthoDB" id="7328575at2"/>
<evidence type="ECO:0000256" key="5">
    <source>
        <dbReference type="ARBA" id="ARBA00023002"/>
    </source>
</evidence>
<dbReference type="Proteomes" id="UP000254508">
    <property type="component" value="Chromosome"/>
</dbReference>
<dbReference type="Pfam" id="PF02771">
    <property type="entry name" value="Acyl-CoA_dh_N"/>
    <property type="match status" value="1"/>
</dbReference>
<dbReference type="SUPFAM" id="SSF47203">
    <property type="entry name" value="Acyl-CoA dehydrogenase C-terminal domain-like"/>
    <property type="match status" value="1"/>
</dbReference>
<evidence type="ECO:0000259" key="8">
    <source>
        <dbReference type="Pfam" id="PF02770"/>
    </source>
</evidence>
<evidence type="ECO:0000256" key="1">
    <source>
        <dbReference type="ARBA" id="ARBA00001974"/>
    </source>
</evidence>
<dbReference type="InterPro" id="IPR006091">
    <property type="entry name" value="Acyl-CoA_Oxase/DH_mid-dom"/>
</dbReference>
<feature type="domain" description="Acyl-CoA dehydrogenase/oxidase N-terminal" evidence="9">
    <location>
        <begin position="6"/>
        <end position="117"/>
    </location>
</feature>
<keyword evidence="5 6" id="KW-0560">Oxidoreductase</keyword>
<organism evidence="10 11">
    <name type="scientific">Erythrobacter aureus</name>
    <dbReference type="NCBI Taxonomy" id="2182384"/>
    <lineage>
        <taxon>Bacteria</taxon>
        <taxon>Pseudomonadati</taxon>
        <taxon>Pseudomonadota</taxon>
        <taxon>Alphaproteobacteria</taxon>
        <taxon>Sphingomonadales</taxon>
        <taxon>Erythrobacteraceae</taxon>
        <taxon>Erythrobacter/Porphyrobacter group</taxon>
        <taxon>Erythrobacter</taxon>
    </lineage>
</organism>
<feature type="domain" description="Acyl-CoA oxidase/dehydrogenase middle" evidence="8">
    <location>
        <begin position="122"/>
        <end position="211"/>
    </location>
</feature>